<evidence type="ECO:0000313" key="3">
    <source>
        <dbReference type="EMBL" id="EEH60964.1"/>
    </source>
</evidence>
<dbReference type="EMBL" id="GG663735">
    <property type="protein sequence ID" value="EEH60964.1"/>
    <property type="molecule type" value="Genomic_DNA"/>
</dbReference>
<evidence type="ECO:0000313" key="4">
    <source>
        <dbReference type="Proteomes" id="UP000001876"/>
    </source>
</evidence>
<name>C1MIR8_MICPC</name>
<dbReference type="AlphaFoldDB" id="C1MIR8"/>
<dbReference type="RefSeq" id="XP_003055712.1">
    <property type="nucleotide sequence ID" value="XM_003055666.1"/>
</dbReference>
<gene>
    <name evidence="3" type="ORF">MICPUCDRAFT_38154</name>
</gene>
<feature type="region of interest" description="Disordered" evidence="2">
    <location>
        <begin position="1"/>
        <end position="22"/>
    </location>
</feature>
<keyword evidence="4" id="KW-1185">Reference proteome</keyword>
<protein>
    <submittedName>
        <fullName evidence="3">Predicted protein</fullName>
    </submittedName>
</protein>
<keyword evidence="1" id="KW-0175">Coiled coil</keyword>
<sequence>MAAEKKPESAPAPETASGGGASVLALEGDMRELGAQLDDLEHQLRKQKHLFEVQVKRNGVELPPPSPHELATAAATVARAVSAGSLDDIDAKIAAAKEEMAARLKRQDEAKAEFKSMKASLEKTSEHLAKAEVYAVRTPNLGGVEPPQ</sequence>
<accession>C1MIR8</accession>
<organism evidence="4">
    <name type="scientific">Micromonas pusilla (strain CCMP1545)</name>
    <name type="common">Picoplanktonic green alga</name>
    <dbReference type="NCBI Taxonomy" id="564608"/>
    <lineage>
        <taxon>Eukaryota</taxon>
        <taxon>Viridiplantae</taxon>
        <taxon>Chlorophyta</taxon>
        <taxon>Mamiellophyceae</taxon>
        <taxon>Mamiellales</taxon>
        <taxon>Mamiellaceae</taxon>
        <taxon>Micromonas</taxon>
    </lineage>
</organism>
<evidence type="ECO:0000256" key="2">
    <source>
        <dbReference type="SAM" id="MobiDB-lite"/>
    </source>
</evidence>
<evidence type="ECO:0000256" key="1">
    <source>
        <dbReference type="SAM" id="Coils"/>
    </source>
</evidence>
<reference evidence="3 4" key="1">
    <citation type="journal article" date="2009" name="Science">
        <title>Green evolution and dynamic adaptations revealed by genomes of the marine picoeukaryotes Micromonas.</title>
        <authorList>
            <person name="Worden A.Z."/>
            <person name="Lee J.H."/>
            <person name="Mock T."/>
            <person name="Rouze P."/>
            <person name="Simmons M.P."/>
            <person name="Aerts A.L."/>
            <person name="Allen A.E."/>
            <person name="Cuvelier M.L."/>
            <person name="Derelle E."/>
            <person name="Everett M.V."/>
            <person name="Foulon E."/>
            <person name="Grimwood J."/>
            <person name="Gundlach H."/>
            <person name="Henrissat B."/>
            <person name="Napoli C."/>
            <person name="McDonald S.M."/>
            <person name="Parker M.S."/>
            <person name="Rombauts S."/>
            <person name="Salamov A."/>
            <person name="Von Dassow P."/>
            <person name="Badger J.H."/>
            <person name="Coutinho P.M."/>
            <person name="Demir E."/>
            <person name="Dubchak I."/>
            <person name="Gentemann C."/>
            <person name="Eikrem W."/>
            <person name="Gready J.E."/>
            <person name="John U."/>
            <person name="Lanier W."/>
            <person name="Lindquist E.A."/>
            <person name="Lucas S."/>
            <person name="Mayer K.F."/>
            <person name="Moreau H."/>
            <person name="Not F."/>
            <person name="Otillar R."/>
            <person name="Panaud O."/>
            <person name="Pangilinan J."/>
            <person name="Paulsen I."/>
            <person name="Piegu B."/>
            <person name="Poliakov A."/>
            <person name="Robbens S."/>
            <person name="Schmutz J."/>
            <person name="Toulza E."/>
            <person name="Wyss T."/>
            <person name="Zelensky A."/>
            <person name="Zhou K."/>
            <person name="Armbrust E.V."/>
            <person name="Bhattacharya D."/>
            <person name="Goodenough U.W."/>
            <person name="Van de Peer Y."/>
            <person name="Grigoriev I.V."/>
        </authorList>
    </citation>
    <scope>NUCLEOTIDE SEQUENCE [LARGE SCALE GENOMIC DNA]</scope>
    <source>
        <strain evidence="3 4">CCMP1545</strain>
    </source>
</reference>
<proteinExistence type="predicted"/>
<dbReference type="GeneID" id="9680985"/>
<dbReference type="Proteomes" id="UP000001876">
    <property type="component" value="Unassembled WGS sequence"/>
</dbReference>
<dbReference type="KEGG" id="mpp:MICPUCDRAFT_38154"/>
<feature type="coiled-coil region" evidence="1">
    <location>
        <begin position="23"/>
        <end position="50"/>
    </location>
</feature>